<evidence type="ECO:0000313" key="1">
    <source>
        <dbReference type="EMBL" id="KAK7815274.1"/>
    </source>
</evidence>
<protein>
    <submittedName>
        <fullName evidence="1">Uncharacterized protein</fullName>
    </submittedName>
</protein>
<comment type="caution">
    <text evidence="1">The sequence shown here is derived from an EMBL/GenBank/DDBJ whole genome shotgun (WGS) entry which is preliminary data.</text>
</comment>
<keyword evidence="2" id="KW-1185">Reference proteome</keyword>
<sequence>MQVFRDCLDFCGFKDIGFSGLPFTWCNNRFDGLLVWIRLDRAIASAEWMLKFPSVRLHHLAGFFLDYKPIWLCSDDMHSRFYLPQKPFRFEEMWLKD</sequence>
<dbReference type="PANTHER" id="PTHR33710">
    <property type="entry name" value="BNAC02G09200D PROTEIN"/>
    <property type="match status" value="1"/>
</dbReference>
<dbReference type="SUPFAM" id="SSF56219">
    <property type="entry name" value="DNase I-like"/>
    <property type="match status" value="1"/>
</dbReference>
<accession>A0AAW0ILS4</accession>
<dbReference type="Proteomes" id="UP000237347">
    <property type="component" value="Unassembled WGS sequence"/>
</dbReference>
<dbReference type="AlphaFoldDB" id="A0AAW0ILS4"/>
<organism evidence="1 2">
    <name type="scientific">Quercus suber</name>
    <name type="common">Cork oak</name>
    <dbReference type="NCBI Taxonomy" id="58331"/>
    <lineage>
        <taxon>Eukaryota</taxon>
        <taxon>Viridiplantae</taxon>
        <taxon>Streptophyta</taxon>
        <taxon>Embryophyta</taxon>
        <taxon>Tracheophyta</taxon>
        <taxon>Spermatophyta</taxon>
        <taxon>Magnoliopsida</taxon>
        <taxon>eudicotyledons</taxon>
        <taxon>Gunneridae</taxon>
        <taxon>Pentapetalae</taxon>
        <taxon>rosids</taxon>
        <taxon>fabids</taxon>
        <taxon>Fagales</taxon>
        <taxon>Fagaceae</taxon>
        <taxon>Quercus</taxon>
    </lineage>
</organism>
<evidence type="ECO:0000313" key="2">
    <source>
        <dbReference type="Proteomes" id="UP000237347"/>
    </source>
</evidence>
<feature type="non-terminal residue" evidence="1">
    <location>
        <position position="97"/>
    </location>
</feature>
<gene>
    <name evidence="1" type="ORF">CFP56_001838</name>
</gene>
<reference evidence="1 2" key="1">
    <citation type="journal article" date="2018" name="Sci. Data">
        <title>The draft genome sequence of cork oak.</title>
        <authorList>
            <person name="Ramos A.M."/>
            <person name="Usie A."/>
            <person name="Barbosa P."/>
            <person name="Barros P.M."/>
            <person name="Capote T."/>
            <person name="Chaves I."/>
            <person name="Simoes F."/>
            <person name="Abreu I."/>
            <person name="Carrasquinho I."/>
            <person name="Faro C."/>
            <person name="Guimaraes J.B."/>
            <person name="Mendonca D."/>
            <person name="Nobrega F."/>
            <person name="Rodrigues L."/>
            <person name="Saibo N.J.M."/>
            <person name="Varela M.C."/>
            <person name="Egas C."/>
            <person name="Matos J."/>
            <person name="Miguel C.M."/>
            <person name="Oliveira M.M."/>
            <person name="Ricardo C.P."/>
            <person name="Goncalves S."/>
        </authorList>
    </citation>
    <scope>NUCLEOTIDE SEQUENCE [LARGE SCALE GENOMIC DNA]</scope>
    <source>
        <strain evidence="2">cv. HL8</strain>
    </source>
</reference>
<dbReference type="InterPro" id="IPR036691">
    <property type="entry name" value="Endo/exonu/phosph_ase_sf"/>
</dbReference>
<proteinExistence type="predicted"/>
<dbReference type="PANTHER" id="PTHR33710:SF71">
    <property type="entry name" value="ENDONUCLEASE_EXONUCLEASE_PHOSPHATASE DOMAIN-CONTAINING PROTEIN"/>
    <property type="match status" value="1"/>
</dbReference>
<dbReference type="EMBL" id="PKMF04001019">
    <property type="protein sequence ID" value="KAK7815274.1"/>
    <property type="molecule type" value="Genomic_DNA"/>
</dbReference>
<name>A0AAW0ILS4_QUESU</name>